<evidence type="ECO:0008006" key="4">
    <source>
        <dbReference type="Google" id="ProtNLM"/>
    </source>
</evidence>
<dbReference type="EMBL" id="NJHN03000095">
    <property type="protein sequence ID" value="KAH9415916.1"/>
    <property type="molecule type" value="Genomic_DNA"/>
</dbReference>
<dbReference type="Proteomes" id="UP000887458">
    <property type="component" value="Unassembled WGS sequence"/>
</dbReference>
<organism evidence="2 3">
    <name type="scientific">Dermatophagoides pteronyssinus</name>
    <name type="common">European house dust mite</name>
    <dbReference type="NCBI Taxonomy" id="6956"/>
    <lineage>
        <taxon>Eukaryota</taxon>
        <taxon>Metazoa</taxon>
        <taxon>Ecdysozoa</taxon>
        <taxon>Arthropoda</taxon>
        <taxon>Chelicerata</taxon>
        <taxon>Arachnida</taxon>
        <taxon>Acari</taxon>
        <taxon>Acariformes</taxon>
        <taxon>Sarcoptiformes</taxon>
        <taxon>Astigmata</taxon>
        <taxon>Psoroptidia</taxon>
        <taxon>Analgoidea</taxon>
        <taxon>Pyroglyphidae</taxon>
        <taxon>Dermatophagoidinae</taxon>
        <taxon>Dermatophagoides</taxon>
    </lineage>
</organism>
<evidence type="ECO:0000313" key="2">
    <source>
        <dbReference type="EMBL" id="KAH9415916.1"/>
    </source>
</evidence>
<comment type="caution">
    <text evidence="2">The sequence shown here is derived from an EMBL/GenBank/DDBJ whole genome shotgun (WGS) entry which is preliminary data.</text>
</comment>
<feature type="signal peptide" evidence="1">
    <location>
        <begin position="1"/>
        <end position="28"/>
    </location>
</feature>
<reference evidence="2 3" key="2">
    <citation type="journal article" date="2022" name="Mol. Biol. Evol.">
        <title>Comparative Genomics Reveals Insights into the Divergent Evolution of Astigmatic Mites and Household Pest Adaptations.</title>
        <authorList>
            <person name="Xiong Q."/>
            <person name="Wan A.T."/>
            <person name="Liu X."/>
            <person name="Fung C.S."/>
            <person name="Xiao X."/>
            <person name="Malainual N."/>
            <person name="Hou J."/>
            <person name="Wang L."/>
            <person name="Wang M."/>
            <person name="Yang K.Y."/>
            <person name="Cui Y."/>
            <person name="Leung E.L."/>
            <person name="Nong W."/>
            <person name="Shin S.K."/>
            <person name="Au S.W."/>
            <person name="Jeong K.Y."/>
            <person name="Chew F.T."/>
            <person name="Hui J.H."/>
            <person name="Leung T.F."/>
            <person name="Tungtrongchitr A."/>
            <person name="Zhong N."/>
            <person name="Liu Z."/>
            <person name="Tsui S.K."/>
        </authorList>
    </citation>
    <scope>NUCLEOTIDE SEQUENCE [LARGE SCALE GENOMIC DNA]</scope>
    <source>
        <strain evidence="2">Derp</strain>
    </source>
</reference>
<gene>
    <name evidence="2" type="ORF">DERP_000410</name>
</gene>
<accession>A0ABQ8J0F5</accession>
<keyword evidence="3" id="KW-1185">Reference proteome</keyword>
<name>A0ABQ8J0F5_DERPT</name>
<protein>
    <recommendedName>
        <fullName evidence="4">Secreted protein</fullName>
    </recommendedName>
</protein>
<proteinExistence type="predicted"/>
<feature type="chain" id="PRO_5046030045" description="Secreted protein" evidence="1">
    <location>
        <begin position="29"/>
        <end position="76"/>
    </location>
</feature>
<evidence type="ECO:0000313" key="3">
    <source>
        <dbReference type="Proteomes" id="UP000887458"/>
    </source>
</evidence>
<evidence type="ECO:0000256" key="1">
    <source>
        <dbReference type="SAM" id="SignalP"/>
    </source>
</evidence>
<sequence length="76" mass="8695">MNENPMTNICLMLASFVFCIQLDQLARSLYLIVSYDIGKELLSLPLCVGKQYVHPVHNCNQAFFFASLLIRSNRLD</sequence>
<reference evidence="2 3" key="1">
    <citation type="journal article" date="2018" name="J. Allergy Clin. Immunol.">
        <title>High-quality assembly of Dermatophagoides pteronyssinus genome and transcriptome reveals a wide range of novel allergens.</title>
        <authorList>
            <person name="Liu X.Y."/>
            <person name="Yang K.Y."/>
            <person name="Wang M.Q."/>
            <person name="Kwok J.S."/>
            <person name="Zeng X."/>
            <person name="Yang Z."/>
            <person name="Xiao X.J."/>
            <person name="Lau C.P."/>
            <person name="Li Y."/>
            <person name="Huang Z.M."/>
            <person name="Ba J.G."/>
            <person name="Yim A.K."/>
            <person name="Ouyang C.Y."/>
            <person name="Ngai S.M."/>
            <person name="Chan T.F."/>
            <person name="Leung E.L."/>
            <person name="Liu L."/>
            <person name="Liu Z.G."/>
            <person name="Tsui S.K."/>
        </authorList>
    </citation>
    <scope>NUCLEOTIDE SEQUENCE [LARGE SCALE GENOMIC DNA]</scope>
    <source>
        <strain evidence="2">Derp</strain>
    </source>
</reference>
<keyword evidence="1" id="KW-0732">Signal</keyword>